<feature type="region of interest" description="Disordered" evidence="1">
    <location>
        <begin position="1"/>
        <end position="67"/>
    </location>
</feature>
<sequence length="67" mass="7017">MTGAIRRQPVRHTTGAPSLRGGDSPQGFPLEASGARSAPSGTQRHQAESSGRRLDSDTGIQGDDESR</sequence>
<feature type="compositionally biased region" description="Basic and acidic residues" evidence="1">
    <location>
        <begin position="45"/>
        <end position="56"/>
    </location>
</feature>
<comment type="caution">
    <text evidence="2">The sequence shown here is derived from an EMBL/GenBank/DDBJ whole genome shotgun (WGS) entry which is preliminary data.</text>
</comment>
<name>A0A645AKD6_9ZZZZ</name>
<reference evidence="2" key="1">
    <citation type="submission" date="2019-08" db="EMBL/GenBank/DDBJ databases">
        <authorList>
            <person name="Kucharzyk K."/>
            <person name="Murdoch R.W."/>
            <person name="Higgins S."/>
            <person name="Loffler F."/>
        </authorList>
    </citation>
    <scope>NUCLEOTIDE SEQUENCE</scope>
</reference>
<evidence type="ECO:0000313" key="2">
    <source>
        <dbReference type="EMBL" id="MPM53580.1"/>
    </source>
</evidence>
<dbReference type="AlphaFoldDB" id="A0A645AKD6"/>
<dbReference type="EMBL" id="VSSQ01014402">
    <property type="protein sequence ID" value="MPM53580.1"/>
    <property type="molecule type" value="Genomic_DNA"/>
</dbReference>
<proteinExistence type="predicted"/>
<evidence type="ECO:0000256" key="1">
    <source>
        <dbReference type="SAM" id="MobiDB-lite"/>
    </source>
</evidence>
<accession>A0A645AKD6</accession>
<protein>
    <submittedName>
        <fullName evidence="2">Uncharacterized protein</fullName>
    </submittedName>
</protein>
<gene>
    <name evidence="2" type="ORF">SDC9_100348</name>
</gene>
<organism evidence="2">
    <name type="scientific">bioreactor metagenome</name>
    <dbReference type="NCBI Taxonomy" id="1076179"/>
    <lineage>
        <taxon>unclassified sequences</taxon>
        <taxon>metagenomes</taxon>
        <taxon>ecological metagenomes</taxon>
    </lineage>
</organism>